<keyword evidence="8" id="KW-1185">Reference proteome</keyword>
<sequence length="263" mass="29352">MSPTWVPSSSTSWTSSSPVMSPTWVFSSIMPSQYREKLFLDYDMLKGKIKDFVNATLAFRNDEPATAAVSASLEDGHNDTSHEVEEENTQVRLITGEEGVQEVEEENTKVGLMTGEEDVQEVEEEGTQVGLMTGEEGVQEDAEFNQFMDWIIEENAQSRLTEPEEVQVRPLQTPESVKKEQEEFPSSSSSPSSWWQHNDVASLAEVNSSVSVPNLDGKWYQKYWAFAGLGFLIIVAYMDPGNWATDLSGVPSFGYTLLSIILI</sequence>
<evidence type="ECO:0000256" key="5">
    <source>
        <dbReference type="ARBA" id="ARBA00023136"/>
    </source>
</evidence>
<evidence type="ECO:0000313" key="8">
    <source>
        <dbReference type="Proteomes" id="UP001497444"/>
    </source>
</evidence>
<evidence type="ECO:0000256" key="2">
    <source>
        <dbReference type="ARBA" id="ARBA00009965"/>
    </source>
</evidence>
<gene>
    <name evidence="7" type="ORF">CSSPJE1EN1_LOCUS16391</name>
</gene>
<dbReference type="PANTHER" id="PTHR11706">
    <property type="entry name" value="SOLUTE CARRIER PROTEIN FAMILY 11 MEMBER"/>
    <property type="match status" value="1"/>
</dbReference>
<evidence type="ECO:0000256" key="1">
    <source>
        <dbReference type="ARBA" id="ARBA00004141"/>
    </source>
</evidence>
<comment type="similarity">
    <text evidence="2">Belongs to the NRAMP (TC 2.A.55) family.</text>
</comment>
<dbReference type="InterPro" id="IPR001046">
    <property type="entry name" value="NRAMP_fam"/>
</dbReference>
<dbReference type="PANTHER" id="PTHR11706:SF101">
    <property type="entry name" value="MANGANESE TRANSPORTER SMF1"/>
    <property type="match status" value="1"/>
</dbReference>
<proteinExistence type="inferred from homology"/>
<protein>
    <submittedName>
        <fullName evidence="7">Uncharacterized protein</fullName>
    </submittedName>
</protein>
<evidence type="ECO:0000256" key="3">
    <source>
        <dbReference type="ARBA" id="ARBA00022692"/>
    </source>
</evidence>
<reference evidence="7" key="1">
    <citation type="submission" date="2024-02" db="EMBL/GenBank/DDBJ databases">
        <authorList>
            <consortium name="ELIXIR-Norway"/>
            <consortium name="Elixir Norway"/>
        </authorList>
    </citation>
    <scope>NUCLEOTIDE SEQUENCE</scope>
</reference>
<comment type="subcellular location">
    <subcellularLocation>
        <location evidence="1">Membrane</location>
        <topology evidence="1">Multi-pass membrane protein</topology>
    </subcellularLocation>
</comment>
<dbReference type="Proteomes" id="UP001497444">
    <property type="component" value="Chromosome 3"/>
</dbReference>
<keyword evidence="3" id="KW-0812">Transmembrane</keyword>
<evidence type="ECO:0000313" key="7">
    <source>
        <dbReference type="EMBL" id="CAK9270913.1"/>
    </source>
</evidence>
<feature type="region of interest" description="Disordered" evidence="6">
    <location>
        <begin position="158"/>
        <end position="194"/>
    </location>
</feature>
<keyword evidence="5" id="KW-0472">Membrane</keyword>
<accession>A0ABP0WZ30</accession>
<name>A0ABP0WZ30_9BRYO</name>
<dbReference type="EMBL" id="OZ020098">
    <property type="protein sequence ID" value="CAK9270913.1"/>
    <property type="molecule type" value="Genomic_DNA"/>
</dbReference>
<keyword evidence="4" id="KW-1133">Transmembrane helix</keyword>
<organism evidence="7 8">
    <name type="scientific">Sphagnum jensenii</name>
    <dbReference type="NCBI Taxonomy" id="128206"/>
    <lineage>
        <taxon>Eukaryota</taxon>
        <taxon>Viridiplantae</taxon>
        <taxon>Streptophyta</taxon>
        <taxon>Embryophyta</taxon>
        <taxon>Bryophyta</taxon>
        <taxon>Sphagnophytina</taxon>
        <taxon>Sphagnopsida</taxon>
        <taxon>Sphagnales</taxon>
        <taxon>Sphagnaceae</taxon>
        <taxon>Sphagnum</taxon>
    </lineage>
</organism>
<evidence type="ECO:0000256" key="4">
    <source>
        <dbReference type="ARBA" id="ARBA00022989"/>
    </source>
</evidence>
<evidence type="ECO:0000256" key="6">
    <source>
        <dbReference type="SAM" id="MobiDB-lite"/>
    </source>
</evidence>